<dbReference type="InterPro" id="IPR034660">
    <property type="entry name" value="DinB/YfiT-like"/>
</dbReference>
<comment type="caution">
    <text evidence="3">The sequence shown here is derived from an EMBL/GenBank/DDBJ whole genome shotgun (WGS) entry which is preliminary data.</text>
</comment>
<proteinExistence type="inferred from homology"/>
<keyword evidence="2" id="KW-0479">Metal-binding</keyword>
<dbReference type="PANTHER" id="PTHR37302">
    <property type="entry name" value="SLR1116 PROTEIN"/>
    <property type="match status" value="1"/>
</dbReference>
<dbReference type="RefSeq" id="WP_390297380.1">
    <property type="nucleotide sequence ID" value="NZ_JBHULI010000002.1"/>
</dbReference>
<dbReference type="EMBL" id="JBHULI010000002">
    <property type="protein sequence ID" value="MFD2531054.1"/>
    <property type="molecule type" value="Genomic_DNA"/>
</dbReference>
<evidence type="ECO:0000313" key="4">
    <source>
        <dbReference type="Proteomes" id="UP001597460"/>
    </source>
</evidence>
<reference evidence="4" key="1">
    <citation type="journal article" date="2019" name="Int. J. Syst. Evol. Microbiol.">
        <title>The Global Catalogue of Microorganisms (GCM) 10K type strain sequencing project: providing services to taxonomists for standard genome sequencing and annotation.</title>
        <authorList>
            <consortium name="The Broad Institute Genomics Platform"/>
            <consortium name="The Broad Institute Genome Sequencing Center for Infectious Disease"/>
            <person name="Wu L."/>
            <person name="Ma J."/>
        </authorList>
    </citation>
    <scope>NUCLEOTIDE SEQUENCE [LARGE SCALE GENOMIC DNA]</scope>
    <source>
        <strain evidence="4">KCTC 52042</strain>
    </source>
</reference>
<evidence type="ECO:0000256" key="2">
    <source>
        <dbReference type="ARBA" id="ARBA00022723"/>
    </source>
</evidence>
<organism evidence="3 4">
    <name type="scientific">Gracilimonas halophila</name>
    <dbReference type="NCBI Taxonomy" id="1834464"/>
    <lineage>
        <taxon>Bacteria</taxon>
        <taxon>Pseudomonadati</taxon>
        <taxon>Balneolota</taxon>
        <taxon>Balneolia</taxon>
        <taxon>Balneolales</taxon>
        <taxon>Balneolaceae</taxon>
        <taxon>Gracilimonas</taxon>
    </lineage>
</organism>
<dbReference type="SUPFAM" id="SSF109854">
    <property type="entry name" value="DinB/YfiT-like putative metalloenzymes"/>
    <property type="match status" value="1"/>
</dbReference>
<dbReference type="PANTHER" id="PTHR37302:SF3">
    <property type="entry name" value="DAMAGE-INDUCIBLE PROTEIN DINB"/>
    <property type="match status" value="1"/>
</dbReference>
<protein>
    <submittedName>
        <fullName evidence="3">DinB family protein</fullName>
    </submittedName>
</protein>
<keyword evidence="4" id="KW-1185">Reference proteome</keyword>
<evidence type="ECO:0000256" key="1">
    <source>
        <dbReference type="ARBA" id="ARBA00008635"/>
    </source>
</evidence>
<dbReference type="InterPro" id="IPR007837">
    <property type="entry name" value="DinB"/>
</dbReference>
<evidence type="ECO:0000313" key="3">
    <source>
        <dbReference type="EMBL" id="MFD2531054.1"/>
    </source>
</evidence>
<accession>A0ABW5JG92</accession>
<comment type="similarity">
    <text evidence="1">Belongs to the DinB family.</text>
</comment>
<dbReference type="Pfam" id="PF05163">
    <property type="entry name" value="DinB"/>
    <property type="match status" value="1"/>
</dbReference>
<dbReference type="Proteomes" id="UP001597460">
    <property type="component" value="Unassembled WGS sequence"/>
</dbReference>
<name>A0ABW5JG92_9BACT</name>
<gene>
    <name evidence="3" type="ORF">ACFSVN_01185</name>
</gene>
<sequence length="148" mass="17198">MDLKKLLDYDSWANSSVFRSLNQLPESEERSEILRLFAHLLTAQLIWVNRIKKEPLPSDIWPSLSIQEIEKLLHHNPYKLNGLISKKDEIINYKNSKGEAFTNFVEEILVHLTIHGQHHRAQIASLLRQAGQTPPATDFIFFLRTLDN</sequence>
<dbReference type="Gene3D" id="1.20.120.450">
    <property type="entry name" value="dinb family like domain"/>
    <property type="match status" value="1"/>
</dbReference>